<evidence type="ECO:0000256" key="8">
    <source>
        <dbReference type="ARBA" id="ARBA00023163"/>
    </source>
</evidence>
<comment type="similarity">
    <text evidence="2 11">Belongs to the nuclear hormone receptor family.</text>
</comment>
<dbReference type="PROSITE" id="PS51843">
    <property type="entry name" value="NR_LBD"/>
    <property type="match status" value="1"/>
</dbReference>
<feature type="domain" description="NR LBD" evidence="13">
    <location>
        <begin position="182"/>
        <end position="438"/>
    </location>
</feature>
<evidence type="ECO:0000256" key="7">
    <source>
        <dbReference type="ARBA" id="ARBA00023125"/>
    </source>
</evidence>
<keyword evidence="9 11" id="KW-0675">Receptor</keyword>
<evidence type="ECO:0000256" key="5">
    <source>
        <dbReference type="ARBA" id="ARBA00022833"/>
    </source>
</evidence>
<keyword evidence="3 11" id="KW-0479">Metal-binding</keyword>
<dbReference type="InterPro" id="IPR049636">
    <property type="entry name" value="HNF4-like_DBD"/>
</dbReference>
<evidence type="ECO:0000256" key="10">
    <source>
        <dbReference type="ARBA" id="ARBA00023242"/>
    </source>
</evidence>
<protein>
    <submittedName>
        <fullName evidence="15">Transcription factor HNF-4 homolog</fullName>
    </submittedName>
</protein>
<evidence type="ECO:0000313" key="14">
    <source>
        <dbReference type="Proteomes" id="UP000038045"/>
    </source>
</evidence>
<sequence>MSCNTDSFTVEELLKAKSVEDNIQNSTLERDDIYRKIEYCKICGDLADSYHYSVSSCRGCNAFFRRAINLNMSFVCRHGGNCVIDKNTRCACRACRFEKCIQSGMDPNAVQPKRDNYTRIDNYKNNVENEIILSYNESKSPGFDNNKKLDKVQHSPVSVISSVSTQINFEESPKSVSPICQELTYLYDLIIKYPDDCIRRRTLCCDTVEEMLLPNDFLPQPCFINDIVTTYRVEMPLMFQWLTNIPGFSNIPNPMDKAKLLKEFSTKYYLLNIITNTIDLDIDDKIMLVNNRYILPQICPIIDSQNMFNNQLINILYGKTCIDMIEELVKPMKEMNIETIEIIALRIIMFWNPGNVGLSKEINKWCQLYSESFIKDLDKWYEIKGREGNDITSRVSRVILLIPGITKLAYTLKGILETLGHEHLISFGDDSLKKILSV</sequence>
<keyword evidence="6 11" id="KW-0805">Transcription regulation</keyword>
<evidence type="ECO:0000256" key="3">
    <source>
        <dbReference type="ARBA" id="ARBA00022723"/>
    </source>
</evidence>
<dbReference type="Gene3D" id="1.10.565.10">
    <property type="entry name" value="Retinoid X Receptor"/>
    <property type="match status" value="1"/>
</dbReference>
<keyword evidence="14" id="KW-1185">Reference proteome</keyword>
<dbReference type="GO" id="GO:0008270">
    <property type="term" value="F:zinc ion binding"/>
    <property type="evidence" value="ECO:0007669"/>
    <property type="project" value="UniProtKB-KW"/>
</dbReference>
<keyword evidence="10 11" id="KW-0539">Nucleus</keyword>
<dbReference type="CDD" id="cd06960">
    <property type="entry name" value="NR_DBD_HNF4A"/>
    <property type="match status" value="1"/>
</dbReference>
<dbReference type="SMART" id="SM00430">
    <property type="entry name" value="HOLI"/>
    <property type="match status" value="1"/>
</dbReference>
<evidence type="ECO:0000256" key="6">
    <source>
        <dbReference type="ARBA" id="ARBA00023015"/>
    </source>
</evidence>
<dbReference type="SUPFAM" id="SSF57716">
    <property type="entry name" value="Glucocorticoid receptor-like (DNA-binding domain)"/>
    <property type="match status" value="1"/>
</dbReference>
<evidence type="ECO:0000256" key="11">
    <source>
        <dbReference type="RuleBase" id="RU004334"/>
    </source>
</evidence>
<dbReference type="PROSITE" id="PS51030">
    <property type="entry name" value="NUCLEAR_REC_DBD_2"/>
    <property type="match status" value="1"/>
</dbReference>
<feature type="domain" description="Nuclear receptor" evidence="12">
    <location>
        <begin position="37"/>
        <end position="112"/>
    </location>
</feature>
<dbReference type="PANTHER" id="PTHR47630">
    <property type="entry name" value="NUCLEAR HORMONE RECEPTOR FAMILY-RELATED-RELATED"/>
    <property type="match status" value="1"/>
</dbReference>
<dbReference type="Pfam" id="PF00105">
    <property type="entry name" value="zf-C4"/>
    <property type="match status" value="1"/>
</dbReference>
<dbReference type="SUPFAM" id="SSF48508">
    <property type="entry name" value="Nuclear receptor ligand-binding domain"/>
    <property type="match status" value="1"/>
</dbReference>
<evidence type="ECO:0000259" key="12">
    <source>
        <dbReference type="PROSITE" id="PS51030"/>
    </source>
</evidence>
<dbReference type="Gene3D" id="3.30.50.10">
    <property type="entry name" value="Erythroid Transcription Factor GATA-1, subunit A"/>
    <property type="match status" value="1"/>
</dbReference>
<dbReference type="STRING" id="131310.A0A0N4Z0F2"/>
<dbReference type="FunFam" id="3.30.50.10:FF:000030">
    <property type="entry name" value="Nuclear Hormone Receptor family"/>
    <property type="match status" value="1"/>
</dbReference>
<dbReference type="SMART" id="SM00399">
    <property type="entry name" value="ZnF_C4"/>
    <property type="match status" value="1"/>
</dbReference>
<dbReference type="InterPro" id="IPR000536">
    <property type="entry name" value="Nucl_hrmn_rcpt_lig-bd"/>
</dbReference>
<name>A0A0N4Z0F2_PARTI</name>
<evidence type="ECO:0000313" key="15">
    <source>
        <dbReference type="WBParaSite" id="PTRK_0000018500.1"/>
    </source>
</evidence>
<dbReference type="WBParaSite" id="PTRK_0000018500.1">
    <property type="protein sequence ID" value="PTRK_0000018500.1"/>
    <property type="gene ID" value="PTRK_0000018500"/>
</dbReference>
<evidence type="ECO:0000256" key="1">
    <source>
        <dbReference type="ARBA" id="ARBA00004123"/>
    </source>
</evidence>
<evidence type="ECO:0000256" key="9">
    <source>
        <dbReference type="ARBA" id="ARBA00023170"/>
    </source>
</evidence>
<comment type="subcellular location">
    <subcellularLocation>
        <location evidence="1 11">Nucleus</location>
    </subcellularLocation>
</comment>
<evidence type="ECO:0000256" key="2">
    <source>
        <dbReference type="ARBA" id="ARBA00005993"/>
    </source>
</evidence>
<dbReference type="PROSITE" id="PS00031">
    <property type="entry name" value="NUCLEAR_REC_DBD_1"/>
    <property type="match status" value="1"/>
</dbReference>
<dbReference type="PRINTS" id="PR00047">
    <property type="entry name" value="STROIDFINGER"/>
</dbReference>
<organism evidence="14 15">
    <name type="scientific">Parastrongyloides trichosuri</name>
    <name type="common">Possum-specific nematode worm</name>
    <dbReference type="NCBI Taxonomy" id="131310"/>
    <lineage>
        <taxon>Eukaryota</taxon>
        <taxon>Metazoa</taxon>
        <taxon>Ecdysozoa</taxon>
        <taxon>Nematoda</taxon>
        <taxon>Chromadorea</taxon>
        <taxon>Rhabditida</taxon>
        <taxon>Tylenchina</taxon>
        <taxon>Panagrolaimomorpha</taxon>
        <taxon>Strongyloidoidea</taxon>
        <taxon>Strongyloididae</taxon>
        <taxon>Parastrongyloides</taxon>
    </lineage>
</organism>
<dbReference type="Proteomes" id="UP000038045">
    <property type="component" value="Unplaced"/>
</dbReference>
<keyword evidence="8 11" id="KW-0804">Transcription</keyword>
<dbReference type="InterPro" id="IPR052499">
    <property type="entry name" value="C.elegans_NHRs"/>
</dbReference>
<keyword evidence="7 11" id="KW-0238">DNA-binding</keyword>
<dbReference type="InterPro" id="IPR035500">
    <property type="entry name" value="NHR-like_dom_sf"/>
</dbReference>
<dbReference type="GO" id="GO:0003700">
    <property type="term" value="F:DNA-binding transcription factor activity"/>
    <property type="evidence" value="ECO:0007669"/>
    <property type="project" value="InterPro"/>
</dbReference>
<keyword evidence="5 11" id="KW-0862">Zinc</keyword>
<dbReference type="InterPro" id="IPR013088">
    <property type="entry name" value="Znf_NHR/GATA"/>
</dbReference>
<dbReference type="AlphaFoldDB" id="A0A0N4Z0F2"/>
<keyword evidence="4 11" id="KW-0863">Zinc-finger</keyword>
<dbReference type="GO" id="GO:0005634">
    <property type="term" value="C:nucleus"/>
    <property type="evidence" value="ECO:0007669"/>
    <property type="project" value="UniProtKB-SubCell"/>
</dbReference>
<dbReference type="GO" id="GO:0000978">
    <property type="term" value="F:RNA polymerase II cis-regulatory region sequence-specific DNA binding"/>
    <property type="evidence" value="ECO:0007669"/>
    <property type="project" value="InterPro"/>
</dbReference>
<dbReference type="InterPro" id="IPR001628">
    <property type="entry name" value="Znf_hrmn_rcpt"/>
</dbReference>
<dbReference type="Pfam" id="PF00104">
    <property type="entry name" value="Hormone_recep"/>
    <property type="match status" value="1"/>
</dbReference>
<accession>A0A0N4Z0F2</accession>
<evidence type="ECO:0000256" key="4">
    <source>
        <dbReference type="ARBA" id="ARBA00022771"/>
    </source>
</evidence>
<evidence type="ECO:0000259" key="13">
    <source>
        <dbReference type="PROSITE" id="PS51843"/>
    </source>
</evidence>
<proteinExistence type="inferred from homology"/>
<reference evidence="15" key="1">
    <citation type="submission" date="2017-02" db="UniProtKB">
        <authorList>
            <consortium name="WormBaseParasite"/>
        </authorList>
    </citation>
    <scope>IDENTIFICATION</scope>
</reference>